<keyword evidence="2" id="KW-1185">Reference proteome</keyword>
<gene>
    <name evidence="1" type="ORF">OG515_06620</name>
</gene>
<sequence>MTAARNIRTNFSFYPSPGPEAGWGSSLESLERALREAFPDPYIDYRTSAVHSMTVLDFEAVLAPDVVVNGTAAVQGSDYAYITLIDVTADEAGVFALWLRDRFTPAQHAVWFASSLAMANGEDAPTALTVDGDVAEVTRQLREHLTAIDE</sequence>
<reference evidence="1" key="1">
    <citation type="submission" date="2022-10" db="EMBL/GenBank/DDBJ databases">
        <title>The complete genomes of actinobacterial strains from the NBC collection.</title>
        <authorList>
            <person name="Joergensen T.S."/>
            <person name="Alvarez Arevalo M."/>
            <person name="Sterndorff E.B."/>
            <person name="Faurdal D."/>
            <person name="Vuksanovic O."/>
            <person name="Mourched A.-S."/>
            <person name="Charusanti P."/>
            <person name="Shaw S."/>
            <person name="Blin K."/>
            <person name="Weber T."/>
        </authorList>
    </citation>
    <scope>NUCLEOTIDE SEQUENCE</scope>
    <source>
        <strain evidence="1">NBC_00668</strain>
    </source>
</reference>
<evidence type="ECO:0000313" key="2">
    <source>
        <dbReference type="Proteomes" id="UP001432060"/>
    </source>
</evidence>
<name>A0ABZ1XES9_9ACTN</name>
<evidence type="ECO:0000313" key="1">
    <source>
        <dbReference type="EMBL" id="WUT81899.1"/>
    </source>
</evidence>
<organism evidence="1 2">
    <name type="scientific">Streptomyces melanogenes</name>
    <dbReference type="NCBI Taxonomy" id="67326"/>
    <lineage>
        <taxon>Bacteria</taxon>
        <taxon>Bacillati</taxon>
        <taxon>Actinomycetota</taxon>
        <taxon>Actinomycetes</taxon>
        <taxon>Kitasatosporales</taxon>
        <taxon>Streptomycetaceae</taxon>
        <taxon>Streptomyces</taxon>
    </lineage>
</organism>
<accession>A0ABZ1XES9</accession>
<proteinExistence type="predicted"/>
<dbReference type="RefSeq" id="WP_329396570.1">
    <property type="nucleotide sequence ID" value="NZ_CP109019.1"/>
</dbReference>
<dbReference type="Proteomes" id="UP001432060">
    <property type="component" value="Chromosome"/>
</dbReference>
<protein>
    <submittedName>
        <fullName evidence="1">Uncharacterized protein</fullName>
    </submittedName>
</protein>
<dbReference type="EMBL" id="CP109019">
    <property type="protein sequence ID" value="WUT81899.1"/>
    <property type="molecule type" value="Genomic_DNA"/>
</dbReference>